<dbReference type="EMBL" id="CP099418">
    <property type="protein sequence ID" value="USW48618.1"/>
    <property type="molecule type" value="Genomic_DNA"/>
</dbReference>
<accession>A0A9Q9EGU2</accession>
<dbReference type="OrthoDB" id="4107213at2759"/>
<protein>
    <submittedName>
        <fullName evidence="1">Uncharacterized protein</fullName>
    </submittedName>
</protein>
<gene>
    <name evidence="1" type="ORF">Slin15195_G019370</name>
</gene>
<sequence>MNTTDGVGDLLKPLLDASLASIIEEVCFSTLSRVSASRLRASAIPHIGQIELVDSTAFQHEYSRLYTANFSGHEREHPSHICERLEDQFAGRREGFAPYYIIGIRDADGTAIAAAQFSVLLPDSTRDVIPYLQYIYVRPQNRAQLLSEVLHTLVLAVAVAVTFARRDDSQLPHVPFTICETQPEALERSKIHSKSGSQALMLKRRADGRILSAHIQPGLEPEDPPTTLVWLLRRCPGSESSSCSDELGRALVAAYFDSLREEGIPGKNVDEAESILEARYEQDCMFCQIPLSDVSRDMYVGIDP</sequence>
<name>A0A9Q9EGU2_9PEZI</name>
<organism evidence="1 2">
    <name type="scientific">Septoria linicola</name>
    <dbReference type="NCBI Taxonomy" id="215465"/>
    <lineage>
        <taxon>Eukaryota</taxon>
        <taxon>Fungi</taxon>
        <taxon>Dikarya</taxon>
        <taxon>Ascomycota</taxon>
        <taxon>Pezizomycotina</taxon>
        <taxon>Dothideomycetes</taxon>
        <taxon>Dothideomycetidae</taxon>
        <taxon>Mycosphaerellales</taxon>
        <taxon>Mycosphaerellaceae</taxon>
        <taxon>Septoria</taxon>
    </lineage>
</organism>
<proteinExistence type="predicted"/>
<dbReference type="Proteomes" id="UP001056384">
    <property type="component" value="Chromosome 1"/>
</dbReference>
<keyword evidence="2" id="KW-1185">Reference proteome</keyword>
<evidence type="ECO:0000313" key="2">
    <source>
        <dbReference type="Proteomes" id="UP001056384"/>
    </source>
</evidence>
<evidence type="ECO:0000313" key="1">
    <source>
        <dbReference type="EMBL" id="USW48618.1"/>
    </source>
</evidence>
<reference evidence="1" key="1">
    <citation type="submission" date="2022-06" db="EMBL/GenBank/DDBJ databases">
        <title>Complete genome sequences of two strains of the flax pathogen Septoria linicola.</title>
        <authorList>
            <person name="Lapalu N."/>
            <person name="Simon A."/>
            <person name="Demenou B."/>
            <person name="Paumier D."/>
            <person name="Guillot M.-P."/>
            <person name="Gout L."/>
            <person name="Valade R."/>
        </authorList>
    </citation>
    <scope>NUCLEOTIDE SEQUENCE</scope>
    <source>
        <strain evidence="1">SE15195</strain>
    </source>
</reference>
<dbReference type="AlphaFoldDB" id="A0A9Q9EGU2"/>